<dbReference type="AlphaFoldDB" id="A0A1Y1V6V9"/>
<accession>A0A1Y1V6V9</accession>
<organism evidence="1 2">
    <name type="scientific">Piromyces finnis</name>
    <dbReference type="NCBI Taxonomy" id="1754191"/>
    <lineage>
        <taxon>Eukaryota</taxon>
        <taxon>Fungi</taxon>
        <taxon>Fungi incertae sedis</taxon>
        <taxon>Chytridiomycota</taxon>
        <taxon>Chytridiomycota incertae sedis</taxon>
        <taxon>Neocallimastigomycetes</taxon>
        <taxon>Neocallimastigales</taxon>
        <taxon>Neocallimastigaceae</taxon>
        <taxon>Piromyces</taxon>
    </lineage>
</organism>
<evidence type="ECO:0000313" key="1">
    <source>
        <dbReference type="EMBL" id="ORX48702.1"/>
    </source>
</evidence>
<dbReference type="Proteomes" id="UP000193719">
    <property type="component" value="Unassembled WGS sequence"/>
</dbReference>
<name>A0A1Y1V6V9_9FUNG</name>
<protein>
    <submittedName>
        <fullName evidence="1">Uncharacterized protein</fullName>
    </submittedName>
</protein>
<gene>
    <name evidence="1" type="ORF">BCR36DRAFT_292895</name>
</gene>
<sequence length="228" mass="26947">MKNFLINNCVPIGLKNIVIHSYILSKVSYYASLLGSNKNRTRRVQSLINSAVLWSINSFHNKSFNNKDFVFERNSFISLYALTRDMKIPTLSGICAAQQVKCFVKWRKSNCIIKDLVRSIPPMSHYSWAKESCSLHKKLMKINIKNVKAVKNFYWKDFKGNSIKAKYYDDNKFIETKGFIKLCYEYPEFAYDFYWLLKVRIGSFFENFIVITVGLFDIRWKLKFFCFV</sequence>
<reference evidence="1 2" key="1">
    <citation type="submission" date="2016-08" db="EMBL/GenBank/DDBJ databases">
        <title>Genomes of anaerobic fungi encode conserved fungal cellulosomes for biomass hydrolysis.</title>
        <authorList>
            <consortium name="DOE Joint Genome Institute"/>
            <person name="Haitjema C.H."/>
            <person name="Gilmore S.P."/>
            <person name="Henske J.K."/>
            <person name="Solomon K.V."/>
            <person name="De Groot R."/>
            <person name="Kuo A."/>
            <person name="Mondo S.J."/>
            <person name="Salamov A.A."/>
            <person name="Labutti K."/>
            <person name="Zhao Z."/>
            <person name="Chiniquy J."/>
            <person name="Barry K."/>
            <person name="Brewer H.M."/>
            <person name="Purvine S.O."/>
            <person name="Wright A.T."/>
            <person name="Boxma B."/>
            <person name="Van Alen T."/>
            <person name="Hackstein J.H."/>
            <person name="Baker S.E."/>
            <person name="Grigoriev I.V."/>
            <person name="O'Malley M.A."/>
        </authorList>
    </citation>
    <scope>NUCLEOTIDE SEQUENCE [LARGE SCALE GENOMIC DNA]</scope>
    <source>
        <strain evidence="2">finn</strain>
    </source>
</reference>
<comment type="caution">
    <text evidence="1">The sequence shown here is derived from an EMBL/GenBank/DDBJ whole genome shotgun (WGS) entry which is preliminary data.</text>
</comment>
<dbReference type="OrthoDB" id="10511854at2759"/>
<reference evidence="1 2" key="2">
    <citation type="submission" date="2016-08" db="EMBL/GenBank/DDBJ databases">
        <title>Pervasive Adenine N6-methylation of Active Genes in Fungi.</title>
        <authorList>
            <consortium name="DOE Joint Genome Institute"/>
            <person name="Mondo S.J."/>
            <person name="Dannebaum R.O."/>
            <person name="Kuo R.C."/>
            <person name="Labutti K."/>
            <person name="Haridas S."/>
            <person name="Kuo A."/>
            <person name="Salamov A."/>
            <person name="Ahrendt S.R."/>
            <person name="Lipzen A."/>
            <person name="Sullivan W."/>
            <person name="Andreopoulos W.B."/>
            <person name="Clum A."/>
            <person name="Lindquist E."/>
            <person name="Daum C."/>
            <person name="Ramamoorthy G.K."/>
            <person name="Gryganskyi A."/>
            <person name="Culley D."/>
            <person name="Magnuson J.K."/>
            <person name="James T.Y."/>
            <person name="O'Malley M.A."/>
            <person name="Stajich J.E."/>
            <person name="Spatafora J.W."/>
            <person name="Visel A."/>
            <person name="Grigoriev I.V."/>
        </authorList>
    </citation>
    <scope>NUCLEOTIDE SEQUENCE [LARGE SCALE GENOMIC DNA]</scope>
    <source>
        <strain evidence="2">finn</strain>
    </source>
</reference>
<proteinExistence type="predicted"/>
<dbReference type="EMBL" id="MCFH01000026">
    <property type="protein sequence ID" value="ORX48702.1"/>
    <property type="molecule type" value="Genomic_DNA"/>
</dbReference>
<keyword evidence="2" id="KW-1185">Reference proteome</keyword>
<evidence type="ECO:0000313" key="2">
    <source>
        <dbReference type="Proteomes" id="UP000193719"/>
    </source>
</evidence>